<keyword evidence="12 16" id="KW-0560">Oxidoreductase</keyword>
<dbReference type="SUPFAM" id="SSF56176">
    <property type="entry name" value="FAD-binding/transporter-associated domain-like"/>
    <property type="match status" value="1"/>
</dbReference>
<comment type="subcellular location">
    <subcellularLocation>
        <location evidence="3 16">Cytoplasm</location>
    </subcellularLocation>
</comment>
<evidence type="ECO:0000256" key="16">
    <source>
        <dbReference type="HAMAP-Rule" id="MF_00037"/>
    </source>
</evidence>
<comment type="similarity">
    <text evidence="16">Belongs to the MurB family.</text>
</comment>
<comment type="cofactor">
    <cofactor evidence="1 16">
        <name>FAD</name>
        <dbReference type="ChEBI" id="CHEBI:57692"/>
    </cofactor>
</comment>
<keyword evidence="10 16" id="KW-0133">Cell shape</keyword>
<dbReference type="GO" id="GO:0008762">
    <property type="term" value="F:UDP-N-acetylmuramate dehydrogenase activity"/>
    <property type="evidence" value="ECO:0007669"/>
    <property type="project" value="UniProtKB-UniRule"/>
</dbReference>
<reference evidence="19" key="1">
    <citation type="submission" date="2017-09" db="EMBL/GenBank/DDBJ databases">
        <title>Depth-based differentiation of microbial function through sediment-hosted aquifers and enrichment of novel symbionts in the deep terrestrial subsurface.</title>
        <authorList>
            <person name="Probst A.J."/>
            <person name="Ladd B."/>
            <person name="Jarett J.K."/>
            <person name="Geller-Mcgrath D.E."/>
            <person name="Sieber C.M.K."/>
            <person name="Emerson J.B."/>
            <person name="Anantharaman K."/>
            <person name="Thomas B.C."/>
            <person name="Malmstrom R."/>
            <person name="Stieglmeier M."/>
            <person name="Klingl A."/>
            <person name="Woyke T."/>
            <person name="Ryan C.M."/>
            <person name="Banfield J.F."/>
        </authorList>
    </citation>
    <scope>NUCLEOTIDE SEQUENCE [LARGE SCALE GENOMIC DNA]</scope>
</reference>
<evidence type="ECO:0000256" key="2">
    <source>
        <dbReference type="ARBA" id="ARBA00003921"/>
    </source>
</evidence>
<keyword evidence="9 16" id="KW-0521">NADP</keyword>
<dbReference type="PANTHER" id="PTHR21071">
    <property type="entry name" value="UDP-N-ACETYLENOLPYRUVOYLGLUCOSAMINE REDUCTASE"/>
    <property type="match status" value="1"/>
</dbReference>
<evidence type="ECO:0000256" key="8">
    <source>
        <dbReference type="ARBA" id="ARBA00022827"/>
    </source>
</evidence>
<evidence type="ECO:0000313" key="19">
    <source>
        <dbReference type="Proteomes" id="UP000231162"/>
    </source>
</evidence>
<dbReference type="EMBL" id="PEZX01000010">
    <property type="protein sequence ID" value="PIS07205.1"/>
    <property type="molecule type" value="Genomic_DNA"/>
</dbReference>
<keyword evidence="5 16" id="KW-0963">Cytoplasm</keyword>
<evidence type="ECO:0000256" key="6">
    <source>
        <dbReference type="ARBA" id="ARBA00022618"/>
    </source>
</evidence>
<proteinExistence type="inferred from homology"/>
<evidence type="ECO:0000256" key="11">
    <source>
        <dbReference type="ARBA" id="ARBA00022984"/>
    </source>
</evidence>
<evidence type="ECO:0000259" key="17">
    <source>
        <dbReference type="PROSITE" id="PS51387"/>
    </source>
</evidence>
<comment type="catalytic activity">
    <reaction evidence="15 16">
        <text>UDP-N-acetyl-alpha-D-muramate + NADP(+) = UDP-N-acetyl-3-O-(1-carboxyvinyl)-alpha-D-glucosamine + NADPH + H(+)</text>
        <dbReference type="Rhea" id="RHEA:12248"/>
        <dbReference type="ChEBI" id="CHEBI:15378"/>
        <dbReference type="ChEBI" id="CHEBI:57783"/>
        <dbReference type="ChEBI" id="CHEBI:58349"/>
        <dbReference type="ChEBI" id="CHEBI:68483"/>
        <dbReference type="ChEBI" id="CHEBI:70757"/>
        <dbReference type="EC" id="1.3.1.98"/>
    </reaction>
</comment>
<keyword evidence="14 16" id="KW-0961">Cell wall biogenesis/degradation</keyword>
<dbReference type="GO" id="GO:0008360">
    <property type="term" value="P:regulation of cell shape"/>
    <property type="evidence" value="ECO:0007669"/>
    <property type="project" value="UniProtKB-KW"/>
</dbReference>
<evidence type="ECO:0000256" key="5">
    <source>
        <dbReference type="ARBA" id="ARBA00022490"/>
    </source>
</evidence>
<dbReference type="UniPathway" id="UPA00219"/>
<dbReference type="Proteomes" id="UP000231162">
    <property type="component" value="Unassembled WGS sequence"/>
</dbReference>
<dbReference type="GO" id="GO:0009252">
    <property type="term" value="P:peptidoglycan biosynthetic process"/>
    <property type="evidence" value="ECO:0007669"/>
    <property type="project" value="UniProtKB-UniRule"/>
</dbReference>
<evidence type="ECO:0000256" key="13">
    <source>
        <dbReference type="ARBA" id="ARBA00023306"/>
    </source>
</evidence>
<evidence type="ECO:0000256" key="7">
    <source>
        <dbReference type="ARBA" id="ARBA00022630"/>
    </source>
</evidence>
<dbReference type="SUPFAM" id="SSF56194">
    <property type="entry name" value="Uridine diphospho-N-Acetylenolpyruvylglucosamine reductase, MurB, C-terminal domain"/>
    <property type="match status" value="1"/>
</dbReference>
<comment type="caution">
    <text evidence="18">The sequence shown here is derived from an EMBL/GenBank/DDBJ whole genome shotgun (WGS) entry which is preliminary data.</text>
</comment>
<dbReference type="InterPro" id="IPR006094">
    <property type="entry name" value="Oxid_FAD_bind_N"/>
</dbReference>
<organism evidence="18 19">
    <name type="scientific">Candidatus Berkelbacteria bacterium CG10_big_fil_rev_8_21_14_0_10_43_14</name>
    <dbReference type="NCBI Taxonomy" id="1974515"/>
    <lineage>
        <taxon>Bacteria</taxon>
        <taxon>Candidatus Berkelbacteria</taxon>
    </lineage>
</organism>
<comment type="pathway">
    <text evidence="4 16">Cell wall biogenesis; peptidoglycan biosynthesis.</text>
</comment>
<feature type="domain" description="FAD-binding PCMH-type" evidence="17">
    <location>
        <begin position="32"/>
        <end position="210"/>
    </location>
</feature>
<evidence type="ECO:0000256" key="14">
    <source>
        <dbReference type="ARBA" id="ARBA00023316"/>
    </source>
</evidence>
<name>A0A2M6R9H9_9BACT</name>
<keyword evidence="11 16" id="KW-0573">Peptidoglycan synthesis</keyword>
<evidence type="ECO:0000256" key="4">
    <source>
        <dbReference type="ARBA" id="ARBA00004752"/>
    </source>
</evidence>
<dbReference type="InterPro" id="IPR016169">
    <property type="entry name" value="FAD-bd_PCMH_sub2"/>
</dbReference>
<sequence>MNSLQRSGTLVDRFGSRVREHEVMRDHTPLGVGGVADFFLRVESIDELIDAVTCARESSTPFTVIGGGSQCVFSDFGYPGIVIENHASGHVCAINKSQIIVESGASARSLAFGVASHDLGGLEFLASYSGSIGGAVYSNYMVDNRTLHTTGFVRSSAINDYCKKVTVLNKQSEIVTYNPSWLRSARHTTRLRTQSRETILLTMTFQLFSSKKEEIVRKLSLYSAQHFPDKKISAMVFIDPLTTSAHKVIVQSGAHKLRVGNARLCKESPNRIQTVGDAQAADVRALIDSVRQRVFDKCNVMLEDALDYIGEW</sequence>
<comment type="function">
    <text evidence="2 16">Cell wall formation.</text>
</comment>
<dbReference type="InterPro" id="IPR016166">
    <property type="entry name" value="FAD-bd_PCMH"/>
</dbReference>
<keyword evidence="7 16" id="KW-0285">Flavoprotein</keyword>
<dbReference type="InterPro" id="IPR036635">
    <property type="entry name" value="MurB_C_sf"/>
</dbReference>
<keyword evidence="6 16" id="KW-0132">Cell division</keyword>
<evidence type="ECO:0000256" key="15">
    <source>
        <dbReference type="ARBA" id="ARBA00048914"/>
    </source>
</evidence>
<comment type="caution">
    <text evidence="16">Lacks conserved residue(s) required for the propagation of feature annotation.</text>
</comment>
<dbReference type="Gene3D" id="3.90.78.10">
    <property type="entry name" value="UDP-N-acetylenolpyruvoylglucosamine reductase, C-terminal domain"/>
    <property type="match status" value="1"/>
</dbReference>
<protein>
    <recommendedName>
        <fullName evidence="16">UDP-N-acetylenolpyruvoylglucosamine reductase</fullName>
        <ecNumber evidence="16">1.3.1.98</ecNumber>
    </recommendedName>
    <alternativeName>
        <fullName evidence="16">UDP-N-acetylmuramate dehydrogenase</fullName>
    </alternativeName>
</protein>
<evidence type="ECO:0000313" key="18">
    <source>
        <dbReference type="EMBL" id="PIS07205.1"/>
    </source>
</evidence>
<dbReference type="HAMAP" id="MF_00037">
    <property type="entry name" value="MurB"/>
    <property type="match status" value="1"/>
</dbReference>
<evidence type="ECO:0000256" key="10">
    <source>
        <dbReference type="ARBA" id="ARBA00022960"/>
    </source>
</evidence>
<gene>
    <name evidence="16" type="primary">murB</name>
    <name evidence="18" type="ORF">COT79_00470</name>
</gene>
<accession>A0A2M6R9H9</accession>
<dbReference type="Gene3D" id="3.30.43.10">
    <property type="entry name" value="Uridine Diphospho-n-acetylenolpyruvylglucosamine Reductase, domain 2"/>
    <property type="match status" value="1"/>
</dbReference>
<dbReference type="Pfam" id="PF02873">
    <property type="entry name" value="MurB_C"/>
    <property type="match status" value="1"/>
</dbReference>
<keyword evidence="8 16" id="KW-0274">FAD</keyword>
<dbReference type="Pfam" id="PF01565">
    <property type="entry name" value="FAD_binding_4"/>
    <property type="match status" value="1"/>
</dbReference>
<evidence type="ECO:0000256" key="3">
    <source>
        <dbReference type="ARBA" id="ARBA00004496"/>
    </source>
</evidence>
<dbReference type="GO" id="GO:0051301">
    <property type="term" value="P:cell division"/>
    <property type="evidence" value="ECO:0007669"/>
    <property type="project" value="UniProtKB-KW"/>
</dbReference>
<dbReference type="InterPro" id="IPR003170">
    <property type="entry name" value="MurB"/>
</dbReference>
<dbReference type="AlphaFoldDB" id="A0A2M6R9H9"/>
<dbReference type="GO" id="GO:0005829">
    <property type="term" value="C:cytosol"/>
    <property type="evidence" value="ECO:0007669"/>
    <property type="project" value="TreeGrafter"/>
</dbReference>
<evidence type="ECO:0000256" key="1">
    <source>
        <dbReference type="ARBA" id="ARBA00001974"/>
    </source>
</evidence>
<dbReference type="GO" id="GO:0071949">
    <property type="term" value="F:FAD binding"/>
    <property type="evidence" value="ECO:0007669"/>
    <property type="project" value="InterPro"/>
</dbReference>
<keyword evidence="13 16" id="KW-0131">Cell cycle</keyword>
<dbReference type="EC" id="1.3.1.98" evidence="16"/>
<dbReference type="GO" id="GO:0071555">
    <property type="term" value="P:cell wall organization"/>
    <property type="evidence" value="ECO:0007669"/>
    <property type="project" value="UniProtKB-KW"/>
</dbReference>
<evidence type="ECO:0000256" key="12">
    <source>
        <dbReference type="ARBA" id="ARBA00023002"/>
    </source>
</evidence>
<dbReference type="InterPro" id="IPR016167">
    <property type="entry name" value="FAD-bd_PCMH_sub1"/>
</dbReference>
<evidence type="ECO:0000256" key="9">
    <source>
        <dbReference type="ARBA" id="ARBA00022857"/>
    </source>
</evidence>
<dbReference type="PROSITE" id="PS51387">
    <property type="entry name" value="FAD_PCMH"/>
    <property type="match status" value="1"/>
</dbReference>
<dbReference type="PANTHER" id="PTHR21071:SF4">
    <property type="entry name" value="UDP-N-ACETYLENOLPYRUVOYLGLUCOSAMINE REDUCTASE"/>
    <property type="match status" value="1"/>
</dbReference>
<dbReference type="InterPro" id="IPR011601">
    <property type="entry name" value="MurB_C"/>
</dbReference>
<dbReference type="InterPro" id="IPR036318">
    <property type="entry name" value="FAD-bd_PCMH-like_sf"/>
</dbReference>
<dbReference type="Gene3D" id="3.30.465.10">
    <property type="match status" value="1"/>
</dbReference>